<dbReference type="eggNOG" id="COG2205">
    <property type="taxonomic scope" value="Bacteria"/>
</dbReference>
<evidence type="ECO:0000256" key="1">
    <source>
        <dbReference type="ARBA" id="ARBA00000085"/>
    </source>
</evidence>
<dbReference type="Gene3D" id="1.10.287.130">
    <property type="match status" value="1"/>
</dbReference>
<feature type="region of interest" description="Disordered" evidence="10">
    <location>
        <begin position="103"/>
        <end position="137"/>
    </location>
</feature>
<dbReference type="CDD" id="cd00082">
    <property type="entry name" value="HisKA"/>
    <property type="match status" value="1"/>
</dbReference>
<dbReference type="InterPro" id="IPR050980">
    <property type="entry name" value="2C_sensor_his_kinase"/>
</dbReference>
<dbReference type="InterPro" id="IPR005467">
    <property type="entry name" value="His_kinase_dom"/>
</dbReference>
<evidence type="ECO:0000256" key="2">
    <source>
        <dbReference type="ARBA" id="ARBA00004651"/>
    </source>
</evidence>
<proteinExistence type="predicted"/>
<evidence type="ECO:0000256" key="7">
    <source>
        <dbReference type="ARBA" id="ARBA00022741"/>
    </source>
</evidence>
<feature type="domain" description="Histidine kinase" evidence="12">
    <location>
        <begin position="167"/>
        <end position="379"/>
    </location>
</feature>
<dbReference type="InterPro" id="IPR036097">
    <property type="entry name" value="HisK_dim/P_sf"/>
</dbReference>
<keyword evidence="11" id="KW-0812">Transmembrane</keyword>
<evidence type="ECO:0000256" key="4">
    <source>
        <dbReference type="ARBA" id="ARBA00022475"/>
    </source>
</evidence>
<protein>
    <recommendedName>
        <fullName evidence="3">histidine kinase</fullName>
        <ecNumber evidence="3">2.7.13.3</ecNumber>
    </recommendedName>
</protein>
<dbReference type="InterPro" id="IPR003660">
    <property type="entry name" value="HAMP_dom"/>
</dbReference>
<feature type="transmembrane region" description="Helical" evidence="11">
    <location>
        <begin position="51"/>
        <end position="74"/>
    </location>
</feature>
<dbReference type="PANTHER" id="PTHR44936:SF10">
    <property type="entry name" value="SENSOR PROTEIN RSTB"/>
    <property type="match status" value="1"/>
</dbReference>
<dbReference type="Gene3D" id="3.30.565.10">
    <property type="entry name" value="Histidine kinase-like ATPase, C-terminal domain"/>
    <property type="match status" value="1"/>
</dbReference>
<sequence>MKPRWRRPPAFVWWFQASLKRRLFTALGMAVAVGGGLGYALHAWLAPSAVALPVALLCATAVLWMAAGVMAWGVTRPLMELASVARDLGEGKLDRRMKLSRFGAESRRERGRHGHRGSGPGHGHRWHGRRHHHGEHPNELTILANVVNDMAERIEAQVEGQRELLASVSHELRTPLGHMRVLIDTARDGEGAPGPVFDELEREVVELDDLVDQLLAHSRLEFERVESRRLDPVSVALRALERVGADASKLELEWREGRDEGAALPTIEGDPTLLGRALANLLANARSHGHGLTALRVYEASLDGGPALAFGVEDRGPGFAEGELEGVFESFVQGRAREGGSLGLGLSLVARIARVHGGEARASNREGGGARVSLLLPLR</sequence>
<dbReference type="SUPFAM" id="SSF47384">
    <property type="entry name" value="Homodimeric domain of signal transducing histidine kinase"/>
    <property type="match status" value="1"/>
</dbReference>
<dbReference type="GO" id="GO:0005886">
    <property type="term" value="C:plasma membrane"/>
    <property type="evidence" value="ECO:0007669"/>
    <property type="project" value="UniProtKB-SubCell"/>
</dbReference>
<dbReference type="PRINTS" id="PR00344">
    <property type="entry name" value="BCTRLSENSOR"/>
</dbReference>
<evidence type="ECO:0000313" key="14">
    <source>
        <dbReference type="Proteomes" id="UP000005801"/>
    </source>
</evidence>
<keyword evidence="4" id="KW-1003">Cell membrane</keyword>
<dbReference type="STRING" id="391625.PPSIR1_27323"/>
<gene>
    <name evidence="13" type="ORF">PPSIR1_27323</name>
</gene>
<comment type="caution">
    <text evidence="13">The sequence shown here is derived from an EMBL/GenBank/DDBJ whole genome shotgun (WGS) entry which is preliminary data.</text>
</comment>
<evidence type="ECO:0000256" key="6">
    <source>
        <dbReference type="ARBA" id="ARBA00022679"/>
    </source>
</evidence>
<dbReference type="PANTHER" id="PTHR44936">
    <property type="entry name" value="SENSOR PROTEIN CREC"/>
    <property type="match status" value="1"/>
</dbReference>
<dbReference type="PROSITE" id="PS51318">
    <property type="entry name" value="TAT"/>
    <property type="match status" value="1"/>
</dbReference>
<dbReference type="PROSITE" id="PS50109">
    <property type="entry name" value="HIS_KIN"/>
    <property type="match status" value="1"/>
</dbReference>
<dbReference type="Proteomes" id="UP000005801">
    <property type="component" value="Unassembled WGS sequence"/>
</dbReference>
<keyword evidence="8 13" id="KW-0418">Kinase</keyword>
<evidence type="ECO:0000256" key="3">
    <source>
        <dbReference type="ARBA" id="ARBA00012438"/>
    </source>
</evidence>
<dbReference type="GO" id="GO:0000155">
    <property type="term" value="F:phosphorelay sensor kinase activity"/>
    <property type="evidence" value="ECO:0007669"/>
    <property type="project" value="InterPro"/>
</dbReference>
<dbReference type="GO" id="GO:0005524">
    <property type="term" value="F:ATP binding"/>
    <property type="evidence" value="ECO:0007669"/>
    <property type="project" value="UniProtKB-KW"/>
</dbReference>
<evidence type="ECO:0000256" key="5">
    <source>
        <dbReference type="ARBA" id="ARBA00022553"/>
    </source>
</evidence>
<accession>A6G4M9</accession>
<comment type="subcellular location">
    <subcellularLocation>
        <location evidence="2">Cell membrane</location>
        <topology evidence="2">Multi-pass membrane protein</topology>
    </subcellularLocation>
</comment>
<dbReference type="InterPro" id="IPR003594">
    <property type="entry name" value="HATPase_dom"/>
</dbReference>
<feature type="transmembrane region" description="Helical" evidence="11">
    <location>
        <begin position="23"/>
        <end position="45"/>
    </location>
</feature>
<evidence type="ECO:0000256" key="9">
    <source>
        <dbReference type="ARBA" id="ARBA00022840"/>
    </source>
</evidence>
<evidence type="ECO:0000256" key="10">
    <source>
        <dbReference type="SAM" id="MobiDB-lite"/>
    </source>
</evidence>
<keyword evidence="9" id="KW-0067">ATP-binding</keyword>
<evidence type="ECO:0000259" key="12">
    <source>
        <dbReference type="PROSITE" id="PS50109"/>
    </source>
</evidence>
<dbReference type="InterPro" id="IPR004358">
    <property type="entry name" value="Sig_transdc_His_kin-like_C"/>
</dbReference>
<name>A6G4M9_9BACT</name>
<dbReference type="SMART" id="SM00387">
    <property type="entry name" value="HATPase_c"/>
    <property type="match status" value="1"/>
</dbReference>
<keyword evidence="7" id="KW-0547">Nucleotide-binding</keyword>
<keyword evidence="5" id="KW-0597">Phosphoprotein</keyword>
<evidence type="ECO:0000256" key="11">
    <source>
        <dbReference type="SAM" id="Phobius"/>
    </source>
</evidence>
<dbReference type="Pfam" id="PF00512">
    <property type="entry name" value="HisKA"/>
    <property type="match status" value="1"/>
</dbReference>
<keyword evidence="11" id="KW-0472">Membrane</keyword>
<evidence type="ECO:0000256" key="8">
    <source>
        <dbReference type="ARBA" id="ARBA00022777"/>
    </source>
</evidence>
<dbReference type="SUPFAM" id="SSF55874">
    <property type="entry name" value="ATPase domain of HSP90 chaperone/DNA topoisomerase II/histidine kinase"/>
    <property type="match status" value="1"/>
</dbReference>
<reference evidence="13 14" key="1">
    <citation type="submission" date="2007-06" db="EMBL/GenBank/DDBJ databases">
        <authorList>
            <person name="Shimkets L."/>
            <person name="Ferriera S."/>
            <person name="Johnson J."/>
            <person name="Kravitz S."/>
            <person name="Beeson K."/>
            <person name="Sutton G."/>
            <person name="Rogers Y.-H."/>
            <person name="Friedman R."/>
            <person name="Frazier M."/>
            <person name="Venter J.C."/>
        </authorList>
    </citation>
    <scope>NUCLEOTIDE SEQUENCE [LARGE SCALE GENOMIC DNA]</scope>
    <source>
        <strain evidence="13 14">SIR-1</strain>
    </source>
</reference>
<keyword evidence="14" id="KW-1185">Reference proteome</keyword>
<keyword evidence="6" id="KW-0808">Transferase</keyword>
<evidence type="ECO:0000313" key="13">
    <source>
        <dbReference type="EMBL" id="EDM79149.1"/>
    </source>
</evidence>
<dbReference type="SMART" id="SM00304">
    <property type="entry name" value="HAMP"/>
    <property type="match status" value="1"/>
</dbReference>
<dbReference type="AlphaFoldDB" id="A6G4M9"/>
<dbReference type="EMBL" id="ABCS01000022">
    <property type="protein sequence ID" value="EDM79149.1"/>
    <property type="molecule type" value="Genomic_DNA"/>
</dbReference>
<dbReference type="SMART" id="SM00388">
    <property type="entry name" value="HisKA"/>
    <property type="match status" value="1"/>
</dbReference>
<keyword evidence="11" id="KW-1133">Transmembrane helix</keyword>
<organism evidence="13 14">
    <name type="scientific">Plesiocystis pacifica SIR-1</name>
    <dbReference type="NCBI Taxonomy" id="391625"/>
    <lineage>
        <taxon>Bacteria</taxon>
        <taxon>Pseudomonadati</taxon>
        <taxon>Myxococcota</taxon>
        <taxon>Polyangia</taxon>
        <taxon>Nannocystales</taxon>
        <taxon>Nannocystaceae</taxon>
        <taxon>Plesiocystis</taxon>
    </lineage>
</organism>
<feature type="compositionally biased region" description="Basic residues" evidence="10">
    <location>
        <begin position="109"/>
        <end position="134"/>
    </location>
</feature>
<dbReference type="InterPro" id="IPR006311">
    <property type="entry name" value="TAT_signal"/>
</dbReference>
<dbReference type="Pfam" id="PF02518">
    <property type="entry name" value="HATPase_c"/>
    <property type="match status" value="1"/>
</dbReference>
<dbReference type="InterPro" id="IPR003661">
    <property type="entry name" value="HisK_dim/P_dom"/>
</dbReference>
<dbReference type="EC" id="2.7.13.3" evidence="3"/>
<comment type="catalytic activity">
    <reaction evidence="1">
        <text>ATP + protein L-histidine = ADP + protein N-phospho-L-histidine.</text>
        <dbReference type="EC" id="2.7.13.3"/>
    </reaction>
</comment>
<dbReference type="InterPro" id="IPR036890">
    <property type="entry name" value="HATPase_C_sf"/>
</dbReference>
<dbReference type="RefSeq" id="WP_006971678.1">
    <property type="nucleotide sequence ID" value="NZ_ABCS01000022.1"/>
</dbReference>